<feature type="domain" description="Ig-like" evidence="6">
    <location>
        <begin position="5349"/>
        <end position="5431"/>
    </location>
</feature>
<evidence type="ECO:0000313" key="8">
    <source>
        <dbReference type="Proteomes" id="UP000694844"/>
    </source>
</evidence>
<feature type="domain" description="Ig-like" evidence="6">
    <location>
        <begin position="756"/>
        <end position="820"/>
    </location>
</feature>
<feature type="domain" description="Ig-like" evidence="6">
    <location>
        <begin position="4289"/>
        <end position="4400"/>
    </location>
</feature>
<keyword evidence="2" id="KW-1015">Disulfide bond</keyword>
<dbReference type="SMART" id="SM00408">
    <property type="entry name" value="IGc2"/>
    <property type="match status" value="44"/>
</dbReference>
<feature type="disulfide bond" evidence="2">
    <location>
        <begin position="43"/>
        <end position="52"/>
    </location>
</feature>
<evidence type="ECO:0000259" key="6">
    <source>
        <dbReference type="PROSITE" id="PS50835"/>
    </source>
</evidence>
<dbReference type="Gene3D" id="2.60.40.10">
    <property type="entry name" value="Immunoglobulins"/>
    <property type="match status" value="46"/>
</dbReference>
<dbReference type="InterPro" id="IPR002557">
    <property type="entry name" value="Chitin-bd_dom"/>
</dbReference>
<dbReference type="GO" id="GO:0005576">
    <property type="term" value="C:extracellular region"/>
    <property type="evidence" value="ECO:0007669"/>
    <property type="project" value="InterPro"/>
</dbReference>
<feature type="domain" description="Ig-like" evidence="6">
    <location>
        <begin position="3255"/>
        <end position="3331"/>
    </location>
</feature>
<dbReference type="PROSITE" id="PS01186">
    <property type="entry name" value="EGF_2"/>
    <property type="match status" value="1"/>
</dbReference>
<feature type="region of interest" description="Disordered" evidence="3">
    <location>
        <begin position="5142"/>
        <end position="5167"/>
    </location>
</feature>
<dbReference type="InterPro" id="IPR036179">
    <property type="entry name" value="Ig-like_dom_sf"/>
</dbReference>
<feature type="domain" description="EGF-like" evidence="5">
    <location>
        <begin position="18"/>
        <end position="53"/>
    </location>
</feature>
<reference evidence="9" key="1">
    <citation type="submission" date="2025-08" db="UniProtKB">
        <authorList>
            <consortium name="RefSeq"/>
        </authorList>
    </citation>
    <scope>IDENTIFICATION</scope>
    <source>
        <tissue evidence="9">Whole sample</tissue>
    </source>
</reference>
<dbReference type="InterPro" id="IPR003599">
    <property type="entry name" value="Ig_sub"/>
</dbReference>
<feature type="domain" description="Ig-like" evidence="6">
    <location>
        <begin position="450"/>
        <end position="560"/>
    </location>
</feature>
<feature type="domain" description="Ig-like" evidence="6">
    <location>
        <begin position="1256"/>
        <end position="1316"/>
    </location>
</feature>
<dbReference type="PANTHER" id="PTHR10075:SF100">
    <property type="entry name" value="FASCICLIN-2"/>
    <property type="match status" value="1"/>
</dbReference>
<feature type="domain" description="Ig-like" evidence="6">
    <location>
        <begin position="5158"/>
        <end position="5248"/>
    </location>
</feature>
<dbReference type="PROSITE" id="PS50940">
    <property type="entry name" value="CHIT_BIND_II"/>
    <property type="match status" value="1"/>
</dbReference>
<feature type="domain" description="Ig-like" evidence="6">
    <location>
        <begin position="949"/>
        <end position="1036"/>
    </location>
</feature>
<feature type="domain" description="Ig-like" evidence="6">
    <location>
        <begin position="5567"/>
        <end position="5663"/>
    </location>
</feature>
<evidence type="ECO:0000259" key="7">
    <source>
        <dbReference type="PROSITE" id="PS50940"/>
    </source>
</evidence>
<feature type="domain" description="Ig-like" evidence="6">
    <location>
        <begin position="3662"/>
        <end position="3747"/>
    </location>
</feature>
<feature type="domain" description="Ig-like" evidence="6">
    <location>
        <begin position="1056"/>
        <end position="1129"/>
    </location>
</feature>
<accession>A0A8B8BM94</accession>
<feature type="compositionally biased region" description="Basic and acidic residues" evidence="3">
    <location>
        <begin position="5142"/>
        <end position="5159"/>
    </location>
</feature>
<keyword evidence="2" id="KW-0245">EGF-like domain</keyword>
<feature type="compositionally biased region" description="Pro residues" evidence="3">
    <location>
        <begin position="2549"/>
        <end position="2564"/>
    </location>
</feature>
<feature type="domain" description="Ig-like" evidence="6">
    <location>
        <begin position="2070"/>
        <end position="2161"/>
    </location>
</feature>
<feature type="domain" description="Ig-like" evidence="6">
    <location>
        <begin position="4943"/>
        <end position="5033"/>
    </location>
</feature>
<dbReference type="GO" id="GO:0008061">
    <property type="term" value="F:chitin binding"/>
    <property type="evidence" value="ECO:0007669"/>
    <property type="project" value="InterPro"/>
</dbReference>
<dbReference type="OrthoDB" id="6020543at2759"/>
<feature type="domain" description="Ig-like" evidence="6">
    <location>
        <begin position="2176"/>
        <end position="2273"/>
    </location>
</feature>
<dbReference type="InterPro" id="IPR000742">
    <property type="entry name" value="EGF"/>
</dbReference>
<feature type="domain" description="Ig-like" evidence="6">
    <location>
        <begin position="4090"/>
        <end position="4177"/>
    </location>
</feature>
<feature type="compositionally biased region" description="Pro residues" evidence="3">
    <location>
        <begin position="2812"/>
        <end position="2823"/>
    </location>
</feature>
<feature type="domain" description="Ig-like" evidence="6">
    <location>
        <begin position="5791"/>
        <end position="5862"/>
    </location>
</feature>
<dbReference type="GO" id="GO:0070593">
    <property type="term" value="P:dendrite self-avoidance"/>
    <property type="evidence" value="ECO:0007669"/>
    <property type="project" value="TreeGrafter"/>
</dbReference>
<dbReference type="PROSITE" id="PS50835">
    <property type="entry name" value="IG_LIKE"/>
    <property type="match status" value="46"/>
</dbReference>
<feature type="domain" description="Ig-like" evidence="6">
    <location>
        <begin position="2839"/>
        <end position="2930"/>
    </location>
</feature>
<feature type="domain" description="Ig-like" evidence="6">
    <location>
        <begin position="3377"/>
        <end position="3463"/>
    </location>
</feature>
<protein>
    <submittedName>
        <fullName evidence="9">Uncharacterized protein LOC111111646 isoform X11</fullName>
    </submittedName>
</protein>
<feature type="domain" description="Ig-like" evidence="6">
    <location>
        <begin position="853"/>
        <end position="923"/>
    </location>
</feature>
<feature type="region of interest" description="Disordered" evidence="3">
    <location>
        <begin position="3464"/>
        <end position="3547"/>
    </location>
</feature>
<feature type="domain" description="Ig-like" evidence="6">
    <location>
        <begin position="4844"/>
        <end position="4932"/>
    </location>
</feature>
<feature type="compositionally biased region" description="Pro residues" evidence="3">
    <location>
        <begin position="3076"/>
        <end position="3091"/>
    </location>
</feature>
<feature type="compositionally biased region" description="Pro residues" evidence="3">
    <location>
        <begin position="3115"/>
        <end position="3134"/>
    </location>
</feature>
<dbReference type="GO" id="GO:0007411">
    <property type="term" value="P:axon guidance"/>
    <property type="evidence" value="ECO:0007669"/>
    <property type="project" value="TreeGrafter"/>
</dbReference>
<dbReference type="SMART" id="SM00409">
    <property type="entry name" value="IG"/>
    <property type="match status" value="46"/>
</dbReference>
<dbReference type="Pfam" id="PF13895">
    <property type="entry name" value="Ig_2"/>
    <property type="match status" value="1"/>
</dbReference>
<comment type="caution">
    <text evidence="2">Lacks conserved residue(s) required for the propagation of feature annotation.</text>
</comment>
<feature type="domain" description="Ig-like" evidence="6">
    <location>
        <begin position="5461"/>
        <end position="5542"/>
    </location>
</feature>
<dbReference type="Pfam" id="PF13927">
    <property type="entry name" value="Ig_3"/>
    <property type="match status" value="7"/>
</dbReference>
<dbReference type="GO" id="GO:0007156">
    <property type="term" value="P:homophilic cell adhesion via plasma membrane adhesion molecules"/>
    <property type="evidence" value="ECO:0007669"/>
    <property type="project" value="TreeGrafter"/>
</dbReference>
<name>A0A8B8BM94_CRAVI</name>
<feature type="domain" description="Ig-like" evidence="6">
    <location>
        <begin position="5249"/>
        <end position="5344"/>
    </location>
</feature>
<keyword evidence="8" id="KW-1185">Reference proteome</keyword>
<feature type="region of interest" description="Disordered" evidence="3">
    <location>
        <begin position="1766"/>
        <end position="1973"/>
    </location>
</feature>
<feature type="domain" description="Ig-like" evidence="6">
    <location>
        <begin position="1444"/>
        <end position="1530"/>
    </location>
</feature>
<dbReference type="GeneID" id="111111646"/>
<feature type="domain" description="Ig-like" evidence="6">
    <location>
        <begin position="5960"/>
        <end position="6035"/>
    </location>
</feature>
<feature type="domain" description="Ig-like" evidence="6">
    <location>
        <begin position="4588"/>
        <end position="4654"/>
    </location>
</feature>
<feature type="domain" description="Ig-like" evidence="6">
    <location>
        <begin position="4412"/>
        <end position="4491"/>
    </location>
</feature>
<feature type="domain" description="Chitin-binding type-2" evidence="7">
    <location>
        <begin position="6120"/>
        <end position="6176"/>
    </location>
</feature>
<feature type="compositionally biased region" description="Low complexity" evidence="3">
    <location>
        <begin position="3470"/>
        <end position="3488"/>
    </location>
</feature>
<dbReference type="InterPro" id="IPR013151">
    <property type="entry name" value="Immunoglobulin_dom"/>
</dbReference>
<evidence type="ECO:0000256" key="1">
    <source>
        <dbReference type="ARBA" id="ARBA00023319"/>
    </source>
</evidence>
<dbReference type="Pfam" id="PF00047">
    <property type="entry name" value="ig"/>
    <property type="match status" value="3"/>
</dbReference>
<evidence type="ECO:0000256" key="3">
    <source>
        <dbReference type="SAM" id="MobiDB-lite"/>
    </source>
</evidence>
<feature type="domain" description="Ig-like" evidence="6">
    <location>
        <begin position="1340"/>
        <end position="1442"/>
    </location>
</feature>
<feature type="compositionally biased region" description="Basic and acidic residues" evidence="3">
    <location>
        <begin position="3489"/>
        <end position="3503"/>
    </location>
</feature>
<gene>
    <name evidence="9" type="primary">LOC111111646</name>
</gene>
<feature type="disulfide bond" evidence="2">
    <location>
        <begin position="22"/>
        <end position="32"/>
    </location>
</feature>
<feature type="domain" description="Ig-like" evidence="6">
    <location>
        <begin position="4498"/>
        <end position="4584"/>
    </location>
</feature>
<feature type="domain" description="Ig-like" evidence="6">
    <location>
        <begin position="1134"/>
        <end position="1234"/>
    </location>
</feature>
<feature type="domain" description="Ig-like" evidence="6">
    <location>
        <begin position="3557"/>
        <end position="3646"/>
    </location>
</feature>
<feature type="domain" description="Ig-like" evidence="6">
    <location>
        <begin position="355"/>
        <end position="447"/>
    </location>
</feature>
<evidence type="ECO:0000256" key="4">
    <source>
        <dbReference type="SAM" id="SignalP"/>
    </source>
</evidence>
<keyword evidence="1" id="KW-0393">Immunoglobulin domain</keyword>
<feature type="compositionally biased region" description="Pro residues" evidence="3">
    <location>
        <begin position="2594"/>
        <end position="2609"/>
    </location>
</feature>
<feature type="domain" description="Ig-like" evidence="6">
    <location>
        <begin position="5678"/>
        <end position="5756"/>
    </location>
</feature>
<dbReference type="PROSITE" id="PS50026">
    <property type="entry name" value="EGF_3"/>
    <property type="match status" value="1"/>
</dbReference>
<keyword evidence="4" id="KW-0732">Signal</keyword>
<feature type="compositionally biased region" description="Low complexity" evidence="3">
    <location>
        <begin position="2748"/>
        <end position="2759"/>
    </location>
</feature>
<feature type="domain" description="Ig-like" evidence="6">
    <location>
        <begin position="1971"/>
        <end position="2066"/>
    </location>
</feature>
<feature type="domain" description="Ig-like" evidence="6">
    <location>
        <begin position="2277"/>
        <end position="2365"/>
    </location>
</feature>
<evidence type="ECO:0000259" key="5">
    <source>
        <dbReference type="PROSITE" id="PS50026"/>
    </source>
</evidence>
<feature type="chain" id="PRO_5034886065" evidence="4">
    <location>
        <begin position="22"/>
        <end position="6473"/>
    </location>
</feature>
<dbReference type="PROSITE" id="PS00022">
    <property type="entry name" value="EGF_1"/>
    <property type="match status" value="1"/>
</dbReference>
<dbReference type="PANTHER" id="PTHR10075">
    <property type="entry name" value="BASIGIN RELATED"/>
    <property type="match status" value="1"/>
</dbReference>
<dbReference type="InterPro" id="IPR013783">
    <property type="entry name" value="Ig-like_fold"/>
</dbReference>
<dbReference type="RefSeq" id="XP_022304452.1">
    <property type="nucleotide sequence ID" value="XM_022448744.1"/>
</dbReference>
<feature type="region of interest" description="Disordered" evidence="3">
    <location>
        <begin position="2383"/>
        <end position="2846"/>
    </location>
</feature>
<feature type="domain" description="Ig-like" evidence="6">
    <location>
        <begin position="1562"/>
        <end position="1647"/>
    </location>
</feature>
<proteinExistence type="predicted"/>
<feature type="domain" description="Ig-like" evidence="6">
    <location>
        <begin position="3150"/>
        <end position="3237"/>
    </location>
</feature>
<feature type="domain" description="Ig-like" evidence="6">
    <location>
        <begin position="1651"/>
        <end position="1737"/>
    </location>
</feature>
<dbReference type="Pfam" id="PF07679">
    <property type="entry name" value="I-set"/>
    <property type="match status" value="6"/>
</dbReference>
<feature type="domain" description="Ig-like" evidence="6">
    <location>
        <begin position="4183"/>
        <end position="4287"/>
    </location>
</feature>
<evidence type="ECO:0000256" key="2">
    <source>
        <dbReference type="PROSITE-ProRule" id="PRU00076"/>
    </source>
</evidence>
<dbReference type="GO" id="GO:0098632">
    <property type="term" value="F:cell-cell adhesion mediator activity"/>
    <property type="evidence" value="ECO:0007669"/>
    <property type="project" value="TreeGrafter"/>
</dbReference>
<feature type="domain" description="Ig-like" evidence="6">
    <location>
        <begin position="2935"/>
        <end position="3021"/>
    </location>
</feature>
<dbReference type="InterPro" id="IPR013098">
    <property type="entry name" value="Ig_I-set"/>
</dbReference>
<feature type="signal peptide" evidence="4">
    <location>
        <begin position="1"/>
        <end position="21"/>
    </location>
</feature>
<organism evidence="8 9">
    <name type="scientific">Crassostrea virginica</name>
    <name type="common">Eastern oyster</name>
    <dbReference type="NCBI Taxonomy" id="6565"/>
    <lineage>
        <taxon>Eukaryota</taxon>
        <taxon>Metazoa</taxon>
        <taxon>Spiralia</taxon>
        <taxon>Lophotrochozoa</taxon>
        <taxon>Mollusca</taxon>
        <taxon>Bivalvia</taxon>
        <taxon>Autobranchia</taxon>
        <taxon>Pteriomorphia</taxon>
        <taxon>Ostreida</taxon>
        <taxon>Ostreoidea</taxon>
        <taxon>Ostreidae</taxon>
        <taxon>Crassostrea</taxon>
    </lineage>
</organism>
<dbReference type="Proteomes" id="UP000694844">
    <property type="component" value="Chromosome 9"/>
</dbReference>
<feature type="domain" description="Ig-like" evidence="6">
    <location>
        <begin position="5881"/>
        <end position="5957"/>
    </location>
</feature>
<feature type="region of interest" description="Disordered" evidence="3">
    <location>
        <begin position="3865"/>
        <end position="4085"/>
    </location>
</feature>
<dbReference type="SUPFAM" id="SSF48726">
    <property type="entry name" value="Immunoglobulin"/>
    <property type="match status" value="38"/>
</dbReference>
<feature type="domain" description="Ig-like" evidence="6">
    <location>
        <begin position="4657"/>
        <end position="4738"/>
    </location>
</feature>
<dbReference type="GO" id="GO:0005886">
    <property type="term" value="C:plasma membrane"/>
    <property type="evidence" value="ECO:0007669"/>
    <property type="project" value="TreeGrafter"/>
</dbReference>
<sequence>MAGICWLELLAASILLTTVLSCPNNCFDRGTCDTSVTPSRCRCNPPYIGEACQVETFEVTRQGPFSPLISAQNIPYLPFSLKSCSKVYLELRRVDAGGYGFELGSPDLPYSSLDRVPTQETGQLDYKMGDVLDCKKFLEFWLDWDNGLLRLGKGSVRGENVFLSSQEDPGLRIDQIILNGGTWRLPVQYRAPFQEQGAQLLEFNGPDVQGNTVMMGQQGSPMVIGGMNPPQSGQFVQGQFGQAGSMLSANQMGTQMLPGTNRMRHSPIEEVQLNSGRYLEIECGIKSPDPNMEIKWTKNGVPWTPPPNNPKIYFADNKRKIVFESIKEEDNGNYMCVANNLYKSSATTDLFLQSPDSAVIVHEPKKLYPTLGGRLELLCDIHSTDPNLQISWLKDGQPFNPTDPTRVSYFFNNKILVFNSVQTTDDGKYTCRSSDGYINPTSLLVFTQQPDSQKFSNIFETSTAQGAGVIHNTGSLQNLPVGSGYFEITCNANPSDLTSAVRWTKNGQPFRFNPDNPYVYFTNDNRKIIFESLTPNDNGIYTCYMNDTAHSSSSTDLFIENANDAMVAFMPERKNPVVGGVLELRCDVTSSDQNIKLSWTKDQTPLLPSPRVVMQNKNQLVTIYNITSADSGQYQCIANGDLSTAVSTFVNVHSKELLAEGTTQDTRFAEMFRQPVGGQFFMDGNRMSGNQMIQGQMVGGQMVGGQMIGGQMVGGQMTGGQMVGGQMVGTQSVAGLRTIKKSPMERKTISQGYFEIQCNVPESSRGEITWLKDGQVFLIPSNRPVYFRNGKRTIVFESVAPEDNGLYTCIINNQYQTSASTDLYIMDRDYYNADWAKNAMVVHEPQTLNPVLGTRLELSCDITTTNPNIRLTWLKNGVPIKPEANGRIQFQNYNQLLLFDPVEIGDSGKYTCQANDPMRTSVSTLVKVHEREEYRATYSTVSLSGGAAPQKTNPLQEVNIKSGYFEINCLIDSGNSEISWAKNGLPFTPPANRAVYFANNKRKIVFEKLQQEDSGLYTCVANNEYLTSASTDLFIEGNMERAIVVYVPRRLNPIIGSRLEITCDVHDDRSQNPNTKVTWFKESMPIAFENNPNLSIQDNGRKILFRSISAMDQGHFMCAVDDPNVAPVVMYIQPHASEEARGLHFGKFLGQIAVASSKIPIEGGNLRIQCDVADGATSIAWFKDNRPLDENTPGVAFEDDYKRLVLFEFGPNNNGVYMCVAGGLTWRSAAKELSYISPVEAGVTSKPLKMYPLFQSAVEIRCGVPGLQPQDTVNWEFDGRPLPIEPGRVELMDGGQVVWINPFLESDIGRYSCNANGYQWSIYLNGYYSAGERSAALGNPVFMESLYWMYGPRRQINYGAPMTYPLMSGRAEIMCGIQTTNPNILFRWLKDGRPLQRMKPTYYMYNGRILVMMGFSPEDNGKYTCVTNDGSMSSASTRLSYTSPDAAEAVYEPPKMNPLIGGMAEVICNIPDLPADVPVQWKKDGRPFNPVNIRVKFSNNNRKIEFRPVYASDTGSYECIANNDVSSTYTTNVQVFNDDKLRQTDVYGNPTFLLSQNNRPLPSLQIGRPQNIPIQNGAVELLCGAQTTNPNAVFTWLKDGFPLKRTPVYYKNDGRVLIIPNFTPEDNGRYTCVTNDNSLRSSSTKLNFVSPDVASATYDLPKMSPLSGRRAVLSCNIPDLPQDVSVSWMKNGIPFSPAPGRIYFQNNNRQIVFTTVYPEDAGSYKCMAADGSTLSYTTGVNVFNEDNDRTNAVYGPAITNVPVSLPVPMPAGPVDTMPDGQPQDNSPPGQPQGIYPDSQPSQILPDGQPRDILPPEQPQGIYPDGQPRDILPPGQPQGIYPDGQPRDILPPEQPQGIYPDGQPRDILPPGQPQGIYPDGQPRDILPPEQPQGIYPDGQPRDILPPGQPQGIYPDGQPRDILPPEQPQGIYPDGQPQDILPPGQPQGIYPDGQQPQILPDGQPQDILPSGQPQQILPSPDDIIQQGQPLSYPVNAGAMYLRCGIQTTNPNTIIRWLKDGRPLRRMKPTYYMYNGRILVLMGFTPEDNGRYTCVANDRTMSSSSTKLQFDNPTLATATYEPPKMNPLTGEKAELVCNLPNVDPGLQVFWSKDGMSFEPNSPRVQFAANGMKIEFSSVIPEDAGSYTCSVNDEVGTSYTTNVIVFPDNTLRETDVYGSPTFLLSQNNKPQESLPIGERLNLPVDSGTVETLCGIQTSNPDAVFTWLKDGKPVTRTPVFYKDNGRVLVLPDFTPADNGKYTCITNDKSMSSSSTDLTYVDPGRAVAVYNPPSKNPLTDDKAELFCNIPNLRPLDTVMWFKDGAPFNPQDQRIQMVNGNKKIEFSPVFPEDAGAYTCQTSDGKTYSIQLNPYPTDSERKVTVYGPERINEIPEPLPDEFLRPTPPTDRVPPMDPTSDPNVNPEGMYPDGLPPQPEGIYPDRPRPPTDVYPDGTPRQPDQTLPGRLPPVPVNPDELPQQPDGIYPDRPRPPTDVYPDGTPRQPDQTLPGRLPPVPVNPDELPLQPDGIYPDRPRPPTDVYPDGTPRQPDQTLPGRLPPVPVNPDELPPQPDGIYPDRPRPPTDVYPDGTPRQPDQTLPGRLPPVPVNPDELPPQPEGIFPDRPQPPTDVYPDGMPMQPGATMPSGLPPVPLNPDGTPRIPDPLQPGRLPIPSDVNPDGSPRKPDGIYPDRPQQPTDVYPDGTPMQPDGTLPLRPPQPSVNPDGSPRMPDGRRPPLPPTDIDPNRLPSGTNAIYPPTSVPDVSPDSPRQPNEIYPDKPSILFPDDSVRNFDAVSPKDVLSSRSPDSNNLLTPGFTRNNPPIPGMPPPVPPSMGGKRPSTIDKEPSPRLDTLSPERSPVTITAKEGKPLSLDCGTPWRRGDEISWYKDGEPLDTSLPNAPVMIENQLVFPQIMPYHRGQYTCTVNNNLATATNTILTTIPADPNLLGNQDPELLETTEDDIYTLVCKIPNIRPGDRISWYKNNAPMRETPRITITGDAIEFRPVRLSDEGSYNCMKNDDIASTYSSELTVLPREGVDQKPNAFEFTPVRPSIPSNIDINQPNQPVAPTPVDDFEAVRRLPPPPPIFGLIPRPGPKPMPTNPSSVPRVPGNLPPTGSVPRVPGIRPPIDPTPRVPNDPFPRIPTDPISRVPDIRPSTDPILPVDPRDVEIAPGHFRPVERTRFNLECAISKTTGKVVWMKDGRSIGNELPQDPNGNLLFGSVRLTDSGRYTCISDDHRQTYNAAVDVLPDDINTFLLSEKGKDPELRMPNMNYYRPEAETPFTINCVIPGADYRNPVVWMKDGEPLDLSKPSFMRVVEGGQSLVFDSIRLAQSGIYTCRVGPEGQSAIVDVRPQSVQEYLLLSYLDDESPKAILPSMGPLPGLKLPETENSPKVMVVNRGEPAFIPCDSGYNVDPNAPVYWYRDKNMMVQSRGVSLQNNAMELASAELGDAGLYTCVLGDGEATSSTRLFVNDPASPIVPTDPVRPVDPRSPSVRPDVITDPRRPPFTEDRPPIPTDQLPSRIPNRPLPPPIPPTDSGFKMPPIPLPPRGLGDPEPTMPRDIPREPTLPVEPATPVEIAPGHFRPVERTDFILVCKIPGNGGNVYWMKDGKQIPMNLVDIDGNLPFSSIQLPDSGLYTCISGDRRRSYNAAVDVVPDNINDFVLSERNRNPADRRANMEYFRPTANTNFLLRCDIPGADYRQNIIWAKDGRPLDLSKPNDIGVSDEGRTLIFPSILRRQAGVYTCQVGNDDKVSIVDVRPDTVQEYLLLSDTDDNSPMAILPNMDQMPALKLPEENTPKLLVVPEFSDAPIQCDVAMNARPDVPVYWFRNGEQIPNPQSRDARNNGLLYLPNIRMSDAGLYTCVLGDGEATSSTRVIVTEPTRGPDAQVDPTDRLPPPINGPIDPRDRLPSPIDGPIDPRNRLPPPIDGPIDPRNRLPPPIDGPFDPRDRLPPPIDGPVDPRDRLPPRLPPIPTDRDRRPPYIENPDASISPYPKGTEQPFIDPQDGIYTLPNLEIPGQFNNQLLGEGPEQPSRPDAQTILSDINPRDRPDLRPVDGQLPPSTDLRPPVQIDPLGPTDPRRIPTRVPPTPGSGGRFVIPSLGGIIEQFYYPRISQDFRLTCNLKGITANTPVAWYKGDREFQPEPGRVRIVNNAIEFTPAIREDSGSYSCMRLDTMESIRAQLYVNGDTKPPGIREERLPIQTQPEGSGNLVQHFYYPSSSELFELRCDLKSGDNRVPIRWLMNGRPFIIPVDRPVTLHENNHVIRFSSISPRDNGRYTCIAGDNLASVSSEIVVTRPDMQFTPGENRISLSSNDRDALLQFTGTQGFSNKYFPIVRRPFILNCTAAQKNPSMPIRWLKNGSPYRPDGARVIPRGQSLAFSSIMPDDSGHYTCIVGDNQDAENIIVDVIFHDMGPDENAPGRPILRRRYLLTCGISSIRPNTQITWFKDGRPFMANSDRVRFVDNKRGILFTSIMEQDNGEYMCIANYGTSRASYTTTINAAQEKLHEIITVPLAPTEHRAPLAEMYALVCALSSVSEAFPPIWFKDGRPFTSRNAPPNVSFRDTAIIFNPVTKADEGRYTCTSQDGSDQYTSDLLPVPKLYTPTEGQPLSVACQLPGDGPVQWLKDGIPFPQGNSRTISLSNNGRLLTFTPVSPKNDGEYTCMDPRGGRFTLGIKVIPTMLFPQSKSIFVLRCALPNMSPRRMIVWMKDGQVFRPNQERISFNVGNGVREVIFNPLLPEDSGRYTCVDPDNQQYMVNVIVDGRTAARRNFQPTVTQAFRIECDIPGIDPTSTVYWLKGQEIFVPPREDIKFEDGNKVIVFESVMPEDYGTYTCVTPDGSEFYTINVDVQSGPGHKHVTVGVTERQVTRRPANSAFMMRCMIPGLAPDERVVWLKEQQVFDPIADRVRFGPLGRTIAFLPLRPEDAGYYTCVSELTGTTLSQVLEVGPPLYPEDYRMEVSPDYYRPVETKPFSLYCKLPGYPGRVFWMKDGRLFDPKQIPSITLSDGARMIDFDSIRAEDSGFYMCVTQDFSAFYPAAVDVLPFPIYQYMSSVGPPDRQMRPGDALPGNLDYVRVPAGTKFEVICKIPDPRTPVAWTKDGQPLNSPVPRFPSIAKSDSGVYTCRSGDQEYTVLVDVVPRNVQEYLLLSDRPDEKPSLRLPDRMPDKPRLTLPGSPDEKLRYAAPGEPFALICDVPPGSKPVRWFKDGRSYSAPRPGVLVDNMEGLIRFNQLMMEDSGVYTCVAENGDHFYSTRLDVNPNHTKVTINLAETITSEADALSKFQLVCNIPMLNAEDEVAWLKDNQMFLPDVGRDITFSSKGRTITFGRIRESDSGIYTCVSQRLGSQVSQRVIVNQPIYPDYYKVEVSPGYYRPVETKPFTLRCPGTGPPVIWIKNGMPLDDGQGRIVFSNGNRQARFRSITRMDSGNYACITQDDRILHLSAVDVVPLDVYNYIMALGPPDRQTNQLLNIPSNLGYFRPRSGDMFELFCNLSESALRQPIMWTKDGTELPQARNQRVLLFPAVYEEDGGYYICQAGNSQYNALVDVKPRSVQEYLLLSETADEKPSLLLPNALDNRPRLDLPLDVREEAKIQTRPPGVGYVLVCDLPPSVPYNAPIKWYKNGVAYDVPNSGRVSLLDNGRVLQFQTLKREDGGLYSCVAGNNLALYASRIVIAPGPANVAGTEQVPAPAANRQHNIRINQQFTLICEIPQTVPEIPIIWLKNGRPFIPQDPNRVLVTQRRISFSPVQVSDTGRYTCMAVDNSASFTAAVNVMAAGARTGDTQLLNIWQQQFRPTVLGAFELTCSLPAIVSDSTPVIWMKNGRRMPIDNTGRITYSQGNRKIRFSEILPEDKGWYTCVALDNSASYTLSLSVDLDGTRETDSVGTALRISHGQLGMLYELRCLLPDVGKPITWFKNGQPLRPDPSNRITFRNRDWVVLFNPLQPVDAGYYMCRYRDNSMSYSTAIRVAGAPQSDFRSIRNFYLMQPGGKFELRCGIQSQDPNFQVIWLKDGRRFNPSPSRRISFANGNSRIIFNSLNPDDAGFYTCISGGYRYFTRLYMKSQAPPIDGPGCMSQCGTTASSCSIQLNCTNYLICQINGKECNCDPMMCSFGTFWNPALGRCASTKSTSCDSDPCLMLPARSTYPSDFNCRSFYRCSGAGKSVPMCCNANFRYDHRTMSCQPDSRCTIGCLERQIMVAEPAVRLMTPLQPQPGVCFLVPVSGRPDLYFNRASGSQQQCPGGTVFNAESCVCENSLTLTHIHEKTTALVKECEMLLQMVFGPNGIIRNEPNGVYTEVIDVETQRPDFATNYVGIFNGKTSQISTPRFINDEIEAIYVTFNFLERNNGNDFQVLFSNCGALTTPYTVPGVPGRRTSSVEILLDRRRQEIIFIGKTDDPLLNSVVSRVPYTRKGDQWNKVELAFDGYKLRGVVTSDVNGTPVKQMTMEPLMGRLIPAPTITSLGRCSDSDAFKGYMDKIKVSNCIPLG</sequence>
<dbReference type="CDD" id="cd00096">
    <property type="entry name" value="Ig"/>
    <property type="match status" value="31"/>
</dbReference>
<feature type="domain" description="Ig-like" evidence="6">
    <location>
        <begin position="5047"/>
        <end position="5124"/>
    </location>
</feature>
<feature type="compositionally biased region" description="Pro residues" evidence="3">
    <location>
        <begin position="2397"/>
        <end position="2408"/>
    </location>
</feature>
<feature type="region of interest" description="Disordered" evidence="3">
    <location>
        <begin position="3076"/>
        <end position="3156"/>
    </location>
</feature>
<dbReference type="GO" id="GO:0030424">
    <property type="term" value="C:axon"/>
    <property type="evidence" value="ECO:0007669"/>
    <property type="project" value="TreeGrafter"/>
</dbReference>
<feature type="domain" description="Ig-like" evidence="6">
    <location>
        <begin position="4741"/>
        <end position="4841"/>
    </location>
</feature>
<feature type="domain" description="Ig-like" evidence="6">
    <location>
        <begin position="579"/>
        <end position="647"/>
    </location>
</feature>
<feature type="compositionally biased region" description="Basic and acidic residues" evidence="3">
    <location>
        <begin position="4036"/>
        <end position="4045"/>
    </location>
</feature>
<feature type="domain" description="Ig-like" evidence="6">
    <location>
        <begin position="3773"/>
        <end position="3870"/>
    </location>
</feature>
<dbReference type="InterPro" id="IPR007110">
    <property type="entry name" value="Ig-like_dom"/>
</dbReference>
<evidence type="ECO:0000313" key="9">
    <source>
        <dbReference type="RefSeq" id="XP_022304452.1"/>
    </source>
</evidence>
<feature type="compositionally biased region" description="Polar residues" evidence="3">
    <location>
        <begin position="2793"/>
        <end position="2811"/>
    </location>
</feature>
<dbReference type="InterPro" id="IPR003598">
    <property type="entry name" value="Ig_sub2"/>
</dbReference>
<feature type="domain" description="Ig-like" evidence="6">
    <location>
        <begin position="258"/>
        <end position="353"/>
    </location>
</feature>